<dbReference type="AlphaFoldDB" id="A0A428WSD3"/>
<gene>
    <name evidence="1" type="ORF">DMA12_11880</name>
</gene>
<keyword evidence="2" id="KW-1185">Reference proteome</keyword>
<sequence length="59" mass="6306">MPGPRQGTGPSNLPRRRTPAIAERIRAFRITAPTGERIPLTVTVGAAFYPVIPAPILDA</sequence>
<name>A0A428WSD3_AMYBA</name>
<dbReference type="EMBL" id="QHHU01000014">
    <property type="protein sequence ID" value="RSM45987.1"/>
    <property type="molecule type" value="Genomic_DNA"/>
</dbReference>
<accession>A0A428WSD3</accession>
<comment type="caution">
    <text evidence="1">The sequence shown here is derived from an EMBL/GenBank/DDBJ whole genome shotgun (WGS) entry which is preliminary data.</text>
</comment>
<protein>
    <submittedName>
        <fullName evidence="1">Uncharacterized protein</fullName>
    </submittedName>
</protein>
<dbReference type="Proteomes" id="UP000286716">
    <property type="component" value="Unassembled WGS sequence"/>
</dbReference>
<organism evidence="1 2">
    <name type="scientific">Amycolatopsis balhimycina DSM 5908</name>
    <dbReference type="NCBI Taxonomy" id="1081091"/>
    <lineage>
        <taxon>Bacteria</taxon>
        <taxon>Bacillati</taxon>
        <taxon>Actinomycetota</taxon>
        <taxon>Actinomycetes</taxon>
        <taxon>Pseudonocardiales</taxon>
        <taxon>Pseudonocardiaceae</taxon>
        <taxon>Amycolatopsis</taxon>
    </lineage>
</organism>
<evidence type="ECO:0000313" key="1">
    <source>
        <dbReference type="EMBL" id="RSM45987.1"/>
    </source>
</evidence>
<reference evidence="1 2" key="1">
    <citation type="submission" date="2018-05" db="EMBL/GenBank/DDBJ databases">
        <title>Evolution of GPA BGCs.</title>
        <authorList>
            <person name="Waglechner N."/>
            <person name="Wright G.D."/>
        </authorList>
    </citation>
    <scope>NUCLEOTIDE SEQUENCE [LARGE SCALE GENOMIC DNA]</scope>
    <source>
        <strain evidence="1 2">DSM 5908</strain>
    </source>
</reference>
<proteinExistence type="predicted"/>
<evidence type="ECO:0000313" key="2">
    <source>
        <dbReference type="Proteomes" id="UP000286716"/>
    </source>
</evidence>